<protein>
    <submittedName>
        <fullName evidence="5">Fibrinogen C domain-containing protein 1-like</fullName>
    </submittedName>
</protein>
<dbReference type="GeneID" id="119638950"/>
<dbReference type="CDD" id="cd00087">
    <property type="entry name" value="FReD"/>
    <property type="match status" value="1"/>
</dbReference>
<dbReference type="InterPro" id="IPR014716">
    <property type="entry name" value="Fibrinogen_a/b/g_C_1"/>
</dbReference>
<accession>A0A9C6DUR7</accession>
<feature type="chain" id="PRO_5038668841" evidence="2">
    <location>
        <begin position="20"/>
        <end position="476"/>
    </location>
</feature>
<evidence type="ECO:0000256" key="1">
    <source>
        <dbReference type="ARBA" id="ARBA00023157"/>
    </source>
</evidence>
<reference evidence="5" key="1">
    <citation type="submission" date="2025-08" db="UniProtKB">
        <authorList>
            <consortium name="RefSeq"/>
        </authorList>
    </citation>
    <scope>IDENTIFICATION</scope>
    <source>
        <tissue evidence="5">Whole body pupa</tissue>
    </source>
</reference>
<proteinExistence type="predicted"/>
<evidence type="ECO:0000259" key="3">
    <source>
        <dbReference type="PROSITE" id="PS51406"/>
    </source>
</evidence>
<dbReference type="RefSeq" id="XP_037892023.1">
    <property type="nucleotide sequence ID" value="XM_038036095.1"/>
</dbReference>
<dbReference type="InterPro" id="IPR020837">
    <property type="entry name" value="Fibrinogen_CS"/>
</dbReference>
<keyword evidence="4" id="KW-1185">Reference proteome</keyword>
<dbReference type="PANTHER" id="PTHR19143:SF327">
    <property type="entry name" value="FI21813P1-RELATED"/>
    <property type="match status" value="1"/>
</dbReference>
<sequence>MNYYAYALSLVLLWRDCSALNSPDEEVAMCSYILNQLDVIKANNEIFKLRIEMLEHRLEKFQQLFENNFHMVVDMNENTHKLLQTQHIEALRTIKNSNEILLKQYEKVTDIEISLQHLKDKVLKKDEILSNTSASTFSILKFSSDELKKTEDRIVHKVQSFFNGTQQAILQDVAGQLKPLRNVTDVLINRIDVELKEESHLLKAIQENQGGLKIINDRLGKTATATPTIYVRFDQQKLTCLTSRNDRVLPSNCAEYNTEYCWNSICRIQPLNYDRESFLVACDDKTDGGGWTIIQRRINGSVDFYRDWSDYKKGFGQVDGEYWIGLDRLHMLTSTQGTYELQIVLQDFDNVTKYAKYDKFVVGNETEKYLLKDVGVYSGNAGNSFGYHKSYPFSTKDQDNDKADNYSCAQGKKGAWWYESCQWSNLNGFYYPNGTVINGRTGTGINWGEFHGFNYSMKFVQMMLSKATNGTDWLLY</sequence>
<evidence type="ECO:0000256" key="2">
    <source>
        <dbReference type="SAM" id="SignalP"/>
    </source>
</evidence>
<dbReference type="PROSITE" id="PS00514">
    <property type="entry name" value="FIBRINOGEN_C_1"/>
    <property type="match status" value="1"/>
</dbReference>
<dbReference type="InterPro" id="IPR036056">
    <property type="entry name" value="Fibrinogen-like_C"/>
</dbReference>
<feature type="signal peptide" evidence="2">
    <location>
        <begin position="1"/>
        <end position="19"/>
    </location>
</feature>
<dbReference type="AlphaFoldDB" id="A0A9C6DUR7"/>
<dbReference type="SUPFAM" id="SSF56496">
    <property type="entry name" value="Fibrinogen C-terminal domain-like"/>
    <property type="match status" value="1"/>
</dbReference>
<dbReference type="Proteomes" id="UP000092443">
    <property type="component" value="Unplaced"/>
</dbReference>
<feature type="domain" description="Fibrinogen C-terminal" evidence="3">
    <location>
        <begin position="244"/>
        <end position="468"/>
    </location>
</feature>
<dbReference type="SMART" id="SM00186">
    <property type="entry name" value="FBG"/>
    <property type="match status" value="1"/>
</dbReference>
<dbReference type="GO" id="GO:0005615">
    <property type="term" value="C:extracellular space"/>
    <property type="evidence" value="ECO:0007669"/>
    <property type="project" value="TreeGrafter"/>
</dbReference>
<dbReference type="Gene3D" id="3.90.215.10">
    <property type="entry name" value="Gamma Fibrinogen, chain A, domain 1"/>
    <property type="match status" value="1"/>
</dbReference>
<keyword evidence="1" id="KW-1015">Disulfide bond</keyword>
<dbReference type="PANTHER" id="PTHR19143">
    <property type="entry name" value="FIBRINOGEN/TENASCIN/ANGIOPOEITIN"/>
    <property type="match status" value="1"/>
</dbReference>
<dbReference type="Pfam" id="PF00147">
    <property type="entry name" value="Fibrinogen_C"/>
    <property type="match status" value="1"/>
</dbReference>
<evidence type="ECO:0000313" key="4">
    <source>
        <dbReference type="Proteomes" id="UP000092443"/>
    </source>
</evidence>
<name>A0A9C6DUR7_9MUSC</name>
<dbReference type="InterPro" id="IPR050373">
    <property type="entry name" value="Fibrinogen_C-term_domain"/>
</dbReference>
<evidence type="ECO:0000313" key="5">
    <source>
        <dbReference type="RefSeq" id="XP_037892023.1"/>
    </source>
</evidence>
<keyword evidence="2" id="KW-0732">Signal</keyword>
<dbReference type="PROSITE" id="PS51406">
    <property type="entry name" value="FIBRINOGEN_C_2"/>
    <property type="match status" value="1"/>
</dbReference>
<organism evidence="4 5">
    <name type="scientific">Glossina fuscipes</name>
    <dbReference type="NCBI Taxonomy" id="7396"/>
    <lineage>
        <taxon>Eukaryota</taxon>
        <taxon>Metazoa</taxon>
        <taxon>Ecdysozoa</taxon>
        <taxon>Arthropoda</taxon>
        <taxon>Hexapoda</taxon>
        <taxon>Insecta</taxon>
        <taxon>Pterygota</taxon>
        <taxon>Neoptera</taxon>
        <taxon>Endopterygota</taxon>
        <taxon>Diptera</taxon>
        <taxon>Brachycera</taxon>
        <taxon>Muscomorpha</taxon>
        <taxon>Hippoboscoidea</taxon>
        <taxon>Glossinidae</taxon>
        <taxon>Glossina</taxon>
    </lineage>
</organism>
<dbReference type="InterPro" id="IPR002181">
    <property type="entry name" value="Fibrinogen_a/b/g_C_dom"/>
</dbReference>
<dbReference type="KEGG" id="gfs:119638950"/>
<gene>
    <name evidence="5" type="primary">LOC119638950</name>
</gene>